<dbReference type="EMBL" id="CABWMV010000003">
    <property type="protein sequence ID" value="VXC35813.1"/>
    <property type="molecule type" value="Genomic_DNA"/>
</dbReference>
<dbReference type="Proteomes" id="UP000432350">
    <property type="component" value="Unassembled WGS sequence"/>
</dbReference>
<evidence type="ECO:0000313" key="3">
    <source>
        <dbReference type="EMBL" id="VXC35813.1"/>
    </source>
</evidence>
<feature type="compositionally biased region" description="Basic and acidic residues" evidence="1">
    <location>
        <begin position="65"/>
        <end position="83"/>
    </location>
</feature>
<accession>A0A653XZY8</accession>
<proteinExistence type="predicted"/>
<accession>A0A2X2JFB0</accession>
<dbReference type="Proteomes" id="UP000251241">
    <property type="component" value="Unassembled WGS sequence"/>
</dbReference>
<evidence type="ECO:0000313" key="4">
    <source>
        <dbReference type="Proteomes" id="UP000251241"/>
    </source>
</evidence>
<dbReference type="AlphaFoldDB" id="A0A2X2JFB0"/>
<reference evidence="3 5" key="2">
    <citation type="submission" date="2019-10" db="EMBL/GenBank/DDBJ databases">
        <authorList>
            <person name="Karimi E."/>
        </authorList>
    </citation>
    <scope>NUCLEOTIDE SEQUENCE [LARGE SCALE GENOMIC DNA]</scope>
    <source>
        <strain evidence="3">Sphingobacterium sp. 8BC</strain>
    </source>
</reference>
<name>A0A2X2JFB0_SPHMU</name>
<evidence type="ECO:0000256" key="1">
    <source>
        <dbReference type="SAM" id="MobiDB-lite"/>
    </source>
</evidence>
<dbReference type="EMBL" id="UAUU01000011">
    <property type="protein sequence ID" value="SPZ92434.1"/>
    <property type="molecule type" value="Genomic_DNA"/>
</dbReference>
<gene>
    <name evidence="2" type="ORF">NCTC11343_04482</name>
    <name evidence="3" type="ORF">SPHINGO8BC_110019</name>
</gene>
<organism evidence="2 4">
    <name type="scientific">Sphingobacterium multivorum</name>
    <dbReference type="NCBI Taxonomy" id="28454"/>
    <lineage>
        <taxon>Bacteria</taxon>
        <taxon>Pseudomonadati</taxon>
        <taxon>Bacteroidota</taxon>
        <taxon>Sphingobacteriia</taxon>
        <taxon>Sphingobacteriales</taxon>
        <taxon>Sphingobacteriaceae</taxon>
        <taxon>Sphingobacterium</taxon>
    </lineage>
</organism>
<reference evidence="2 4" key="1">
    <citation type="submission" date="2018-06" db="EMBL/GenBank/DDBJ databases">
        <authorList>
            <consortium name="Pathogen Informatics"/>
            <person name="Doyle S."/>
        </authorList>
    </citation>
    <scope>NUCLEOTIDE SEQUENCE [LARGE SCALE GENOMIC DNA]</scope>
    <source>
        <strain evidence="2 4">NCTC11343</strain>
    </source>
</reference>
<feature type="region of interest" description="Disordered" evidence="1">
    <location>
        <begin position="32"/>
        <end position="97"/>
    </location>
</feature>
<evidence type="ECO:0000313" key="5">
    <source>
        <dbReference type="Proteomes" id="UP000432350"/>
    </source>
</evidence>
<protein>
    <submittedName>
        <fullName evidence="2">Uncharacterized protein</fullName>
    </submittedName>
</protein>
<sequence length="97" mass="11007">MFFFKKLVKMNRSKNTKETHVGMLVLIIAAIPNPDPREPSPDLSEAQQEGTSKEDRDPNTNQSGIKDDRTHDREEAQAEQKEKDDEDKPDLSGDINV</sequence>
<evidence type="ECO:0000313" key="2">
    <source>
        <dbReference type="EMBL" id="SPZ92434.1"/>
    </source>
</evidence>